<dbReference type="AlphaFoldDB" id="A0A0E9QA73"/>
<evidence type="ECO:0000313" key="1">
    <source>
        <dbReference type="EMBL" id="JAH13751.1"/>
    </source>
</evidence>
<organism evidence="1">
    <name type="scientific">Anguilla anguilla</name>
    <name type="common">European freshwater eel</name>
    <name type="synonym">Muraena anguilla</name>
    <dbReference type="NCBI Taxonomy" id="7936"/>
    <lineage>
        <taxon>Eukaryota</taxon>
        <taxon>Metazoa</taxon>
        <taxon>Chordata</taxon>
        <taxon>Craniata</taxon>
        <taxon>Vertebrata</taxon>
        <taxon>Euteleostomi</taxon>
        <taxon>Actinopterygii</taxon>
        <taxon>Neopterygii</taxon>
        <taxon>Teleostei</taxon>
        <taxon>Anguilliformes</taxon>
        <taxon>Anguillidae</taxon>
        <taxon>Anguilla</taxon>
    </lineage>
</organism>
<protein>
    <submittedName>
        <fullName evidence="1">Uncharacterized protein</fullName>
    </submittedName>
</protein>
<sequence>MIRQRPCYFDWARGHLFISTISVIPPFRA</sequence>
<dbReference type="EMBL" id="GBXM01094826">
    <property type="protein sequence ID" value="JAH13751.1"/>
    <property type="molecule type" value="Transcribed_RNA"/>
</dbReference>
<proteinExistence type="predicted"/>
<reference evidence="1" key="1">
    <citation type="submission" date="2014-11" db="EMBL/GenBank/DDBJ databases">
        <authorList>
            <person name="Amaro Gonzalez C."/>
        </authorList>
    </citation>
    <scope>NUCLEOTIDE SEQUENCE</scope>
</reference>
<name>A0A0E9QA73_ANGAN</name>
<accession>A0A0E9QA73</accession>
<reference evidence="1" key="2">
    <citation type="journal article" date="2015" name="Fish Shellfish Immunol.">
        <title>Early steps in the European eel (Anguilla anguilla)-Vibrio vulnificus interaction in the gills: Role of the RtxA13 toxin.</title>
        <authorList>
            <person name="Callol A."/>
            <person name="Pajuelo D."/>
            <person name="Ebbesson L."/>
            <person name="Teles M."/>
            <person name="MacKenzie S."/>
            <person name="Amaro C."/>
        </authorList>
    </citation>
    <scope>NUCLEOTIDE SEQUENCE</scope>
</reference>